<keyword evidence="2" id="KW-1185">Reference proteome</keyword>
<protein>
    <recommendedName>
        <fullName evidence="3">DUF222 domain-containing protein</fullName>
    </recommendedName>
</protein>
<dbReference type="Proteomes" id="UP000704762">
    <property type="component" value="Unassembled WGS sequence"/>
</dbReference>
<dbReference type="RefSeq" id="WP_204916278.1">
    <property type="nucleotide sequence ID" value="NZ_BAAAQP010000011.1"/>
</dbReference>
<evidence type="ECO:0000313" key="2">
    <source>
        <dbReference type="Proteomes" id="UP000704762"/>
    </source>
</evidence>
<gene>
    <name evidence="1" type="ORF">JOE57_000541</name>
</gene>
<accession>A0ABS2RF44</accession>
<comment type="caution">
    <text evidence="1">The sequence shown here is derived from an EMBL/GenBank/DDBJ whole genome shotgun (WGS) entry which is preliminary data.</text>
</comment>
<sequence length="575" mass="62257">MFDVEQTTGMLTGMDATTLLSVVAEAHRGVVEREALILQAAAQWADLHSAEAADGRHQNRDDSGEVLPGTERARLFGGDGTPTLLEFAAAEFGIVQELSPWQAARMIADALDLRHRLRRLWLRVCAGEVPAWKACKVAQATRHLKLGPADQVDESVYEVITRLTWSRFQDVLVAKIIEADPHEAQARADRAERERFVRTGRANEHGLKSLYAKATVGDVLWLDAMIARLAKILAAKGDTDSVDIRRSKALGLLGNPVRCLALLAEAEGLSLDDDDRDAEESAFAMPRDGHYVPPGRWAPMGSQEDELADLDLFEPANVDQPEPANVDQPEPLLSAALVDPAPDSYDEPVEECTDAGRAPSVAGPRVAQRALESLPAAGIDPDRLGPRLILYAHVALEGLQTGKGVVRVEGVGPVTLEQLRRHLGPTAQVILKPVIDLSAPLSPVDAYELPAKLRESLRLRCPGDVFPWASGTGTGLQIDHTLPYRSPDRGGPPGQTRLGNCGPLGVFSHRLKTHGGMALRQPRPGTYVWRSRHGFIYLVDHTGTHHLGCDAFARAIWRAAVAMGAELGGRQGQAA</sequence>
<evidence type="ECO:0000313" key="1">
    <source>
        <dbReference type="EMBL" id="MBM7797620.1"/>
    </source>
</evidence>
<evidence type="ECO:0008006" key="3">
    <source>
        <dbReference type="Google" id="ProtNLM"/>
    </source>
</evidence>
<organism evidence="1 2">
    <name type="scientific">Microlunatus panaciterrae</name>
    <dbReference type="NCBI Taxonomy" id="400768"/>
    <lineage>
        <taxon>Bacteria</taxon>
        <taxon>Bacillati</taxon>
        <taxon>Actinomycetota</taxon>
        <taxon>Actinomycetes</taxon>
        <taxon>Propionibacteriales</taxon>
        <taxon>Propionibacteriaceae</taxon>
        <taxon>Microlunatus</taxon>
    </lineage>
</organism>
<reference evidence="1 2" key="1">
    <citation type="submission" date="2021-01" db="EMBL/GenBank/DDBJ databases">
        <title>Sequencing the genomes of 1000 actinobacteria strains.</title>
        <authorList>
            <person name="Klenk H.-P."/>
        </authorList>
    </citation>
    <scope>NUCLEOTIDE SEQUENCE [LARGE SCALE GENOMIC DNA]</scope>
    <source>
        <strain evidence="1 2">DSM 18662</strain>
    </source>
</reference>
<dbReference type="EMBL" id="JAFBCF010000001">
    <property type="protein sequence ID" value="MBM7797620.1"/>
    <property type="molecule type" value="Genomic_DNA"/>
</dbReference>
<name>A0ABS2RF44_9ACTN</name>
<proteinExistence type="predicted"/>